<comment type="caution">
    <text evidence="2">The sequence shown here is derived from an EMBL/GenBank/DDBJ whole genome shotgun (WGS) entry which is preliminary data.</text>
</comment>
<dbReference type="AlphaFoldDB" id="A0AAV0WH49"/>
<evidence type="ECO:0000313" key="3">
    <source>
        <dbReference type="Proteomes" id="UP001160148"/>
    </source>
</evidence>
<dbReference type="Pfam" id="PF13843">
    <property type="entry name" value="DDE_Tnp_1_7"/>
    <property type="match status" value="1"/>
</dbReference>
<proteinExistence type="predicted"/>
<accession>A0AAV0WH49</accession>
<organism evidence="2 3">
    <name type="scientific">Macrosiphum euphorbiae</name>
    <name type="common">potato aphid</name>
    <dbReference type="NCBI Taxonomy" id="13131"/>
    <lineage>
        <taxon>Eukaryota</taxon>
        <taxon>Metazoa</taxon>
        <taxon>Ecdysozoa</taxon>
        <taxon>Arthropoda</taxon>
        <taxon>Hexapoda</taxon>
        <taxon>Insecta</taxon>
        <taxon>Pterygota</taxon>
        <taxon>Neoptera</taxon>
        <taxon>Paraneoptera</taxon>
        <taxon>Hemiptera</taxon>
        <taxon>Sternorrhyncha</taxon>
        <taxon>Aphidomorpha</taxon>
        <taxon>Aphidoidea</taxon>
        <taxon>Aphididae</taxon>
        <taxon>Macrosiphini</taxon>
        <taxon>Macrosiphum</taxon>
    </lineage>
</organism>
<name>A0AAV0WH49_9HEMI</name>
<dbReference type="InterPro" id="IPR029526">
    <property type="entry name" value="PGBD"/>
</dbReference>
<evidence type="ECO:0000259" key="1">
    <source>
        <dbReference type="Pfam" id="PF13843"/>
    </source>
</evidence>
<dbReference type="PANTHER" id="PTHR46599:SF2">
    <property type="entry name" value="PIGGYBAC TRANSPOSABLE ELEMENT-DERIVED PROTEIN 4-LIKE"/>
    <property type="match status" value="1"/>
</dbReference>
<dbReference type="EMBL" id="CARXXK010000002">
    <property type="protein sequence ID" value="CAI6355132.1"/>
    <property type="molecule type" value="Genomic_DNA"/>
</dbReference>
<dbReference type="Proteomes" id="UP001160148">
    <property type="component" value="Unassembled WGS sequence"/>
</dbReference>
<sequence>MVKFKGRSSLKQLMKDKSIKRGYEIWMLCDKSGYNLKFQVYTGKCENSVELGLGVRVILDLCEGLEHKNHVVYMDNFFSSNILNEQLLEKNIYASRTVRFNRKYLPTFANDKKLQGGDFDWATRNSGVAMIKWKDRKSVHLLSSLHSPSDTISVNRKEKT</sequence>
<reference evidence="2 3" key="1">
    <citation type="submission" date="2023-01" db="EMBL/GenBank/DDBJ databases">
        <authorList>
            <person name="Whitehead M."/>
        </authorList>
    </citation>
    <scope>NUCLEOTIDE SEQUENCE [LARGE SCALE GENOMIC DNA]</scope>
</reference>
<feature type="domain" description="PiggyBac transposable element-derived protein" evidence="1">
    <location>
        <begin position="1"/>
        <end position="158"/>
    </location>
</feature>
<evidence type="ECO:0000313" key="2">
    <source>
        <dbReference type="EMBL" id="CAI6355132.1"/>
    </source>
</evidence>
<protein>
    <recommendedName>
        <fullName evidence="1">PiggyBac transposable element-derived protein domain-containing protein</fullName>
    </recommendedName>
</protein>
<gene>
    <name evidence="2" type="ORF">MEUPH1_LOCUS11023</name>
</gene>
<dbReference type="PANTHER" id="PTHR46599">
    <property type="entry name" value="PIGGYBAC TRANSPOSABLE ELEMENT-DERIVED PROTEIN 4"/>
    <property type="match status" value="1"/>
</dbReference>
<keyword evidence="3" id="KW-1185">Reference proteome</keyword>